<proteinExistence type="inferred from homology"/>
<dbReference type="GO" id="GO:0004376">
    <property type="term" value="F:GPI mannosyltransferase activity"/>
    <property type="evidence" value="ECO:0007669"/>
    <property type="project" value="InterPro"/>
</dbReference>
<dbReference type="GO" id="GO:0006506">
    <property type="term" value="P:GPI anchor biosynthetic process"/>
    <property type="evidence" value="ECO:0007669"/>
    <property type="project" value="UniProtKB-UniPathway"/>
</dbReference>
<dbReference type="InParanoid" id="A0A6P3ZW89"/>
<dbReference type="GO" id="GO:0005789">
    <property type="term" value="C:endoplasmic reticulum membrane"/>
    <property type="evidence" value="ECO:0007669"/>
    <property type="project" value="UniProtKB-SubCell"/>
</dbReference>
<evidence type="ECO:0000256" key="3">
    <source>
        <dbReference type="ARBA" id="ARBA00008698"/>
    </source>
</evidence>
<evidence type="ECO:0000256" key="7">
    <source>
        <dbReference type="ARBA" id="ARBA00022692"/>
    </source>
</evidence>
<evidence type="ECO:0000313" key="14">
    <source>
        <dbReference type="RefSeq" id="XP_015885987.3"/>
    </source>
</evidence>
<comment type="pathway">
    <text evidence="2 11">Glycolipid biosynthesis; glycosylphosphatidylinositol-anchor biosynthesis.</text>
</comment>
<keyword evidence="6 11" id="KW-0808">Transferase</keyword>
<evidence type="ECO:0000313" key="13">
    <source>
        <dbReference type="Proteomes" id="UP001652623"/>
    </source>
</evidence>
<comment type="similarity">
    <text evidence="3 11">Belongs to the PIGV family.</text>
</comment>
<dbReference type="GO" id="GO:0031501">
    <property type="term" value="C:mannosyltransferase complex"/>
    <property type="evidence" value="ECO:0007669"/>
    <property type="project" value="TreeGrafter"/>
</dbReference>
<feature type="compositionally biased region" description="Basic and acidic residues" evidence="12">
    <location>
        <begin position="1"/>
        <end position="22"/>
    </location>
</feature>
<evidence type="ECO:0000256" key="8">
    <source>
        <dbReference type="ARBA" id="ARBA00022824"/>
    </source>
</evidence>
<evidence type="ECO:0000256" key="9">
    <source>
        <dbReference type="ARBA" id="ARBA00022989"/>
    </source>
</evidence>
<dbReference type="GO" id="GO:0000009">
    <property type="term" value="F:alpha-1,6-mannosyltransferase activity"/>
    <property type="evidence" value="ECO:0007669"/>
    <property type="project" value="InterPro"/>
</dbReference>
<comment type="subcellular location">
    <subcellularLocation>
        <location evidence="1 11">Endoplasmic reticulum membrane</location>
        <topology evidence="1 11">Multi-pass membrane protein</topology>
    </subcellularLocation>
</comment>
<dbReference type="GeneID" id="107421283"/>
<dbReference type="Proteomes" id="UP001652623">
    <property type="component" value="Chromosome 5"/>
</dbReference>
<accession>A0A6P3ZW89</accession>
<organism evidence="13 14">
    <name type="scientific">Ziziphus jujuba</name>
    <name type="common">Chinese jujube</name>
    <name type="synonym">Ziziphus sativa</name>
    <dbReference type="NCBI Taxonomy" id="326968"/>
    <lineage>
        <taxon>Eukaryota</taxon>
        <taxon>Viridiplantae</taxon>
        <taxon>Streptophyta</taxon>
        <taxon>Embryophyta</taxon>
        <taxon>Tracheophyta</taxon>
        <taxon>Spermatophyta</taxon>
        <taxon>Magnoliopsida</taxon>
        <taxon>eudicotyledons</taxon>
        <taxon>Gunneridae</taxon>
        <taxon>Pentapetalae</taxon>
        <taxon>rosids</taxon>
        <taxon>fabids</taxon>
        <taxon>Rosales</taxon>
        <taxon>Rhamnaceae</taxon>
        <taxon>Paliureae</taxon>
        <taxon>Ziziphus</taxon>
    </lineage>
</organism>
<evidence type="ECO:0000256" key="2">
    <source>
        <dbReference type="ARBA" id="ARBA00004687"/>
    </source>
</evidence>
<evidence type="ECO:0000256" key="10">
    <source>
        <dbReference type="ARBA" id="ARBA00023136"/>
    </source>
</evidence>
<evidence type="ECO:0000256" key="11">
    <source>
        <dbReference type="RuleBase" id="RU363112"/>
    </source>
</evidence>
<gene>
    <name evidence="14 15" type="primary">LOC107421283</name>
</gene>
<dbReference type="UniPathway" id="UPA00196"/>
<dbReference type="RefSeq" id="XP_015885987.3">
    <property type="nucleotide sequence ID" value="XM_016030501.4"/>
</dbReference>
<protein>
    <recommendedName>
        <fullName evidence="11">GPI mannosyltransferase 2</fullName>
        <ecNumber evidence="11">2.4.1.-</ecNumber>
    </recommendedName>
</protein>
<dbReference type="RefSeq" id="XP_048332468.2">
    <property type="nucleotide sequence ID" value="XM_048476511.2"/>
</dbReference>
<keyword evidence="13" id="KW-1185">Reference proteome</keyword>
<evidence type="ECO:0000256" key="12">
    <source>
        <dbReference type="SAM" id="MobiDB-lite"/>
    </source>
</evidence>
<dbReference type="EC" id="2.4.1.-" evidence="11"/>
<dbReference type="KEGG" id="zju:107421283"/>
<feature type="region of interest" description="Disordered" evidence="12">
    <location>
        <begin position="1"/>
        <end position="90"/>
    </location>
</feature>
<dbReference type="PANTHER" id="PTHR12468">
    <property type="entry name" value="GPI MANNOSYLTRANSFERASE 2"/>
    <property type="match status" value="1"/>
</dbReference>
<dbReference type="Pfam" id="PF04188">
    <property type="entry name" value="Mannosyl_trans2"/>
    <property type="match status" value="1"/>
</dbReference>
<evidence type="ECO:0000313" key="15">
    <source>
        <dbReference type="RefSeq" id="XP_048332468.2"/>
    </source>
</evidence>
<name>A0A6P3ZW89_ZIZJJ</name>
<keyword evidence="7" id="KW-0812">Transmembrane</keyword>
<dbReference type="AlphaFoldDB" id="A0A6P3ZW89"/>
<keyword evidence="8 11" id="KW-0256">Endoplasmic reticulum</keyword>
<comment type="function">
    <text evidence="11">Mannosyltransferase involved in glycosylphosphatidylinositol-anchor biosynthesis.</text>
</comment>
<reference evidence="14 15" key="1">
    <citation type="submission" date="2025-05" db="UniProtKB">
        <authorList>
            <consortium name="RefSeq"/>
        </authorList>
    </citation>
    <scope>IDENTIFICATION</scope>
    <source>
        <tissue evidence="14 15">Seedling</tissue>
    </source>
</reference>
<dbReference type="InterPro" id="IPR007315">
    <property type="entry name" value="PIG-V/Gpi18"/>
</dbReference>
<evidence type="ECO:0000256" key="1">
    <source>
        <dbReference type="ARBA" id="ARBA00004477"/>
    </source>
</evidence>
<sequence length="187" mass="20651">MDVKSKETSKLRTAKHDPKPDLRASTPRKSTSSERLPSKEENKIQISAKPSKEENKVQISWKKVTANGSMDDQDRSNKQRISVGKKSSGDLVNSGIPGNLVKVPLNNKKLTEGSVSWASLPSSLAKLGKLAMQVICGGALRSICIFAPFVAFQAYGYCNICLGHPPKEMRPWCKARVPLLYNYIQSY</sequence>
<evidence type="ECO:0000256" key="5">
    <source>
        <dbReference type="ARBA" id="ARBA00022676"/>
    </source>
</evidence>
<keyword evidence="10" id="KW-0472">Membrane</keyword>
<keyword evidence="4 11" id="KW-0337">GPI-anchor biosynthesis</keyword>
<evidence type="ECO:0000256" key="6">
    <source>
        <dbReference type="ARBA" id="ARBA00022679"/>
    </source>
</evidence>
<dbReference type="PANTHER" id="PTHR12468:SF2">
    <property type="entry name" value="GPI MANNOSYLTRANSFERASE 2"/>
    <property type="match status" value="1"/>
</dbReference>
<keyword evidence="9" id="KW-1133">Transmembrane helix</keyword>
<evidence type="ECO:0000256" key="4">
    <source>
        <dbReference type="ARBA" id="ARBA00022502"/>
    </source>
</evidence>
<keyword evidence="5 11" id="KW-0328">Glycosyltransferase</keyword>